<sequence>MRIKPSYIITTVILVIIMVALVVIMTLSGGSGGGVTVYEPNLGLGGFSIKVPIYGNESTIPSSYACNGVNFTSSPPLIISNIPSGTRSLMVVMIDVDANMFIHWALVNAPPVSLIPPNLPHSFNTSFGEQLINDFGNVGFNGPCPPSRHMYIIIVYALNSTINVKDGKYTYAQLVSMIKNHVLATALWIGYYG</sequence>
<evidence type="ECO:0000313" key="2">
    <source>
        <dbReference type="EMBL" id="ABW01382.1"/>
    </source>
</evidence>
<dbReference type="Pfam" id="PF01161">
    <property type="entry name" value="PBP"/>
    <property type="match status" value="1"/>
</dbReference>
<dbReference type="OrthoDB" id="376864at2157"/>
<evidence type="ECO:0000313" key="3">
    <source>
        <dbReference type="Proteomes" id="UP000001137"/>
    </source>
</evidence>
<dbReference type="InterPro" id="IPR008914">
    <property type="entry name" value="PEBP"/>
</dbReference>
<protein>
    <submittedName>
        <fullName evidence="2">PEBP family protein</fullName>
    </submittedName>
</protein>
<dbReference type="Proteomes" id="UP000001137">
    <property type="component" value="Chromosome"/>
</dbReference>
<reference evidence="2 3" key="1">
    <citation type="submission" date="2007-10" db="EMBL/GenBank/DDBJ databases">
        <title>Complete sequence of Caldivirga maquilingensis IC-167.</title>
        <authorList>
            <consortium name="US DOE Joint Genome Institute"/>
            <person name="Copeland A."/>
            <person name="Lucas S."/>
            <person name="Lapidus A."/>
            <person name="Barry K."/>
            <person name="Glavina del Rio T."/>
            <person name="Dalin E."/>
            <person name="Tice H."/>
            <person name="Pitluck S."/>
            <person name="Saunders E."/>
            <person name="Brettin T."/>
            <person name="Bruce D."/>
            <person name="Detter J.C."/>
            <person name="Han C."/>
            <person name="Schmutz J."/>
            <person name="Larimer F."/>
            <person name="Land M."/>
            <person name="Hauser L."/>
            <person name="Kyrpides N."/>
            <person name="Ivanova N."/>
            <person name="Biddle J.F."/>
            <person name="Zhang Z."/>
            <person name="Fitz-Gibbon S.T."/>
            <person name="Lowe T.M."/>
            <person name="Saltikov C."/>
            <person name="House C.H."/>
            <person name="Richardson P."/>
        </authorList>
    </citation>
    <scope>NUCLEOTIDE SEQUENCE [LARGE SCALE GENOMIC DNA]</scope>
    <source>
        <strain evidence="3">ATCC 700844 / DSM 13496 / JCM 10307 / IC-167</strain>
    </source>
</reference>
<accession>A8MC76</accession>
<dbReference type="STRING" id="397948.Cmaq_0538"/>
<dbReference type="GeneID" id="5709834"/>
<dbReference type="Gene3D" id="3.90.280.10">
    <property type="entry name" value="PEBP-like"/>
    <property type="match status" value="1"/>
</dbReference>
<dbReference type="SUPFAM" id="SSF49777">
    <property type="entry name" value="PEBP-like"/>
    <property type="match status" value="1"/>
</dbReference>
<proteinExistence type="predicted"/>
<dbReference type="CDD" id="cd00865">
    <property type="entry name" value="PEBP_bact_arch"/>
    <property type="match status" value="1"/>
</dbReference>
<dbReference type="eggNOG" id="arCOG04702">
    <property type="taxonomic scope" value="Archaea"/>
</dbReference>
<evidence type="ECO:0000256" key="1">
    <source>
        <dbReference type="SAM" id="Phobius"/>
    </source>
</evidence>
<name>A8MC76_CALMQ</name>
<dbReference type="KEGG" id="cma:Cmaq_0538"/>
<dbReference type="PANTHER" id="PTHR30289">
    <property type="entry name" value="UNCHARACTERIZED PROTEIN YBCL-RELATED"/>
    <property type="match status" value="1"/>
</dbReference>
<dbReference type="AlphaFoldDB" id="A8MC76"/>
<dbReference type="NCBIfam" id="TIGR00481">
    <property type="entry name" value="YbhB/YbcL family Raf kinase inhibitor-like protein"/>
    <property type="match status" value="1"/>
</dbReference>
<keyword evidence="1" id="KW-0472">Membrane</keyword>
<keyword evidence="1" id="KW-1133">Transmembrane helix</keyword>
<dbReference type="InterPro" id="IPR036610">
    <property type="entry name" value="PEBP-like_sf"/>
</dbReference>
<keyword evidence="1" id="KW-0812">Transmembrane</keyword>
<gene>
    <name evidence="2" type="ordered locus">Cmaq_0538</name>
</gene>
<dbReference type="HOGENOM" id="CLU_083918_3_0_2"/>
<dbReference type="RefSeq" id="WP_012185602.1">
    <property type="nucleotide sequence ID" value="NC_009954.1"/>
</dbReference>
<dbReference type="EMBL" id="CP000852">
    <property type="protein sequence ID" value="ABW01382.1"/>
    <property type="molecule type" value="Genomic_DNA"/>
</dbReference>
<feature type="transmembrane region" description="Helical" evidence="1">
    <location>
        <begin position="7"/>
        <end position="27"/>
    </location>
</feature>
<keyword evidence="3" id="KW-1185">Reference proteome</keyword>
<organism evidence="2 3">
    <name type="scientific">Caldivirga maquilingensis (strain ATCC 700844 / DSM 13496 / JCM 10307 / IC-167)</name>
    <dbReference type="NCBI Taxonomy" id="397948"/>
    <lineage>
        <taxon>Archaea</taxon>
        <taxon>Thermoproteota</taxon>
        <taxon>Thermoprotei</taxon>
        <taxon>Thermoproteales</taxon>
        <taxon>Thermoproteaceae</taxon>
        <taxon>Caldivirga</taxon>
    </lineage>
</organism>
<dbReference type="InterPro" id="IPR005247">
    <property type="entry name" value="YbhB_YbcL/LppC-like"/>
</dbReference>
<dbReference type="PANTHER" id="PTHR30289:SF1">
    <property type="entry name" value="PEBP (PHOSPHATIDYLETHANOLAMINE-BINDING PROTEIN) FAMILY PROTEIN"/>
    <property type="match status" value="1"/>
</dbReference>